<feature type="signal peptide" evidence="1">
    <location>
        <begin position="1"/>
        <end position="27"/>
    </location>
</feature>
<dbReference type="InterPro" id="IPR021255">
    <property type="entry name" value="DUF2807"/>
</dbReference>
<evidence type="ECO:0000313" key="3">
    <source>
        <dbReference type="EMBL" id="GGW39752.1"/>
    </source>
</evidence>
<proteinExistence type="predicted"/>
<dbReference type="EMBL" id="BMWP01000018">
    <property type="protein sequence ID" value="GGW39752.1"/>
    <property type="molecule type" value="Genomic_DNA"/>
</dbReference>
<comment type="caution">
    <text evidence="3">The sequence shown here is derived from an EMBL/GenBank/DDBJ whole genome shotgun (WGS) entry which is preliminary data.</text>
</comment>
<evidence type="ECO:0000256" key="1">
    <source>
        <dbReference type="SAM" id="SignalP"/>
    </source>
</evidence>
<evidence type="ECO:0000259" key="2">
    <source>
        <dbReference type="Pfam" id="PF10988"/>
    </source>
</evidence>
<feature type="chain" id="PRO_5037391398" evidence="1">
    <location>
        <begin position="28"/>
        <end position="233"/>
    </location>
</feature>
<sequence length="233" mass="25392">MTDKKNNMKVKNIVALGALLLSFTMMSQQTSERAVGDFNEIKVYDLIEVNLIKSNENKVLVKGDNVDDLQVVNRNGTLRIKMALNKKFHGENTFVEVYFKEIDLIDANEGAKITVNETLTQNSITLKAQEGAQIKVGLDVRRVDSRSVTGGIIEASGTTKNLNVVLTTGGIFGGKSLQSEDANVKITAAGEAEVYASEIVDVHMRIGGDVLIYGNPKEVKQNTFAGGRVKVMN</sequence>
<dbReference type="Proteomes" id="UP000634668">
    <property type="component" value="Unassembled WGS sequence"/>
</dbReference>
<keyword evidence="4" id="KW-1185">Reference proteome</keyword>
<accession>A0A918J018</accession>
<dbReference type="Pfam" id="PF10988">
    <property type="entry name" value="DUF2807"/>
    <property type="match status" value="1"/>
</dbReference>
<evidence type="ECO:0000313" key="4">
    <source>
        <dbReference type="Proteomes" id="UP000634668"/>
    </source>
</evidence>
<feature type="domain" description="Putative auto-transporter adhesin head GIN" evidence="2">
    <location>
        <begin position="37"/>
        <end position="216"/>
    </location>
</feature>
<protein>
    <submittedName>
        <fullName evidence="3">DUF2807 domain-containing protein</fullName>
    </submittedName>
</protein>
<name>A0A918J018_9FLAO</name>
<keyword evidence="1" id="KW-0732">Signal</keyword>
<reference evidence="3" key="1">
    <citation type="journal article" date="2014" name="Int. J. Syst. Evol. Microbiol.">
        <title>Complete genome sequence of Corynebacterium casei LMG S-19264T (=DSM 44701T), isolated from a smear-ripened cheese.</title>
        <authorList>
            <consortium name="US DOE Joint Genome Institute (JGI-PGF)"/>
            <person name="Walter F."/>
            <person name="Albersmeier A."/>
            <person name="Kalinowski J."/>
            <person name="Ruckert C."/>
        </authorList>
    </citation>
    <scope>NUCLEOTIDE SEQUENCE</scope>
    <source>
        <strain evidence="3">KCTC 12113</strain>
    </source>
</reference>
<dbReference type="AlphaFoldDB" id="A0A918J018"/>
<gene>
    <name evidence="3" type="ORF">GCM10007383_25530</name>
</gene>
<organism evidence="3 4">
    <name type="scientific">Arenibacter certesii</name>
    <dbReference type="NCBI Taxonomy" id="228955"/>
    <lineage>
        <taxon>Bacteria</taxon>
        <taxon>Pseudomonadati</taxon>
        <taxon>Bacteroidota</taxon>
        <taxon>Flavobacteriia</taxon>
        <taxon>Flavobacteriales</taxon>
        <taxon>Flavobacteriaceae</taxon>
        <taxon>Arenibacter</taxon>
    </lineage>
</organism>
<reference evidence="3" key="2">
    <citation type="submission" date="2020-09" db="EMBL/GenBank/DDBJ databases">
        <authorList>
            <person name="Sun Q."/>
            <person name="Kim S."/>
        </authorList>
    </citation>
    <scope>NUCLEOTIDE SEQUENCE</scope>
    <source>
        <strain evidence="3">KCTC 12113</strain>
    </source>
</reference>
<dbReference type="Gene3D" id="2.160.20.120">
    <property type="match status" value="1"/>
</dbReference>